<sequence length="592" mass="61780">MRLNRPRSTLAVLLAAAALTTAAAPVPRPRAEVVEPFAQRYDKALYGDFRTLGNTVLGCPTDPADEAEDCADITSAERPGANNTVRTRRLNTTGTDPAFGSSTGRTVLPPGAKVAYARLFWGGTTGENLDFRGTLKPGCDDHPGAEQVGLSPGAPLDAVPRIRAGGTGAFVPVRPEFRATDPQTAKGAHFYTADADVTSVFAGLTGDGKPLPVAVDGIWAAEGLGCAAGWSLTIVHSYDRPHPEHAPNLRHVHVYGGHVLQGATAPDTTVSVSGFRRLGGAKARASVTAYEGDRSFVGDRFLVGGKEIAETSTGTTDNFFISRADGALDPAYVNNLSLDAKEFDLPEGAIAPGATATELTFRTAGDAYVPSALALSVPVPDLEVTKTASRKTVHPGEKVTYTIRAKNGTAFDHPDADFTDDLTDTLDDAVYLGDARATHGTVTYEAPKLRFRGDVPAGATAQITYSVRIKDPVAGDRRMRNGVEVDEPGTNCPPGSKDPACVVTPTVGPVKPTGRPTGHGRKPGGSWWHGGGTKPGGRPHPGPMPSAQTTGTRELARTGPDDRALWVAAGGALALAGLGVLASVSVRSRRRP</sequence>
<keyword evidence="2" id="KW-0472">Membrane</keyword>
<dbReference type="Pfam" id="PF25549">
    <property type="entry name" value="DUF7927"/>
    <property type="match status" value="1"/>
</dbReference>
<evidence type="ECO:0000256" key="2">
    <source>
        <dbReference type="SAM" id="Phobius"/>
    </source>
</evidence>
<dbReference type="InterPro" id="IPR057687">
    <property type="entry name" value="DUF7927"/>
</dbReference>
<feature type="domain" description="DUF7927" evidence="4">
    <location>
        <begin position="382"/>
        <end position="505"/>
    </location>
</feature>
<dbReference type="EMBL" id="BMVC01000002">
    <property type="protein sequence ID" value="GHC81486.1"/>
    <property type="molecule type" value="Genomic_DNA"/>
</dbReference>
<keyword evidence="3" id="KW-0732">Signal</keyword>
<organism evidence="5 6">
    <name type="scientific">Streptomyces finlayi</name>
    <dbReference type="NCBI Taxonomy" id="67296"/>
    <lineage>
        <taxon>Bacteria</taxon>
        <taxon>Bacillati</taxon>
        <taxon>Actinomycetota</taxon>
        <taxon>Actinomycetes</taxon>
        <taxon>Kitasatosporales</taxon>
        <taxon>Streptomycetaceae</taxon>
        <taxon>Streptomyces</taxon>
    </lineage>
</organism>
<reference evidence="5" key="1">
    <citation type="journal article" date="2014" name="Int. J. Syst. Evol. Microbiol.">
        <title>Complete genome sequence of Corynebacterium casei LMG S-19264T (=DSM 44701T), isolated from a smear-ripened cheese.</title>
        <authorList>
            <consortium name="US DOE Joint Genome Institute (JGI-PGF)"/>
            <person name="Walter F."/>
            <person name="Albersmeier A."/>
            <person name="Kalinowski J."/>
            <person name="Ruckert C."/>
        </authorList>
    </citation>
    <scope>NUCLEOTIDE SEQUENCE</scope>
    <source>
        <strain evidence="5">JCM 4637</strain>
    </source>
</reference>
<evidence type="ECO:0000256" key="1">
    <source>
        <dbReference type="SAM" id="MobiDB-lite"/>
    </source>
</evidence>
<comment type="caution">
    <text evidence="5">The sequence shown here is derived from an EMBL/GenBank/DDBJ whole genome shotgun (WGS) entry which is preliminary data.</text>
</comment>
<name>A0A918WTI8_9ACTN</name>
<evidence type="ECO:0000259" key="4">
    <source>
        <dbReference type="Pfam" id="PF25549"/>
    </source>
</evidence>
<dbReference type="AlphaFoldDB" id="A0A918WTI8"/>
<dbReference type="RefSeq" id="WP_189822119.1">
    <property type="nucleotide sequence ID" value="NZ_BMVC01000002.1"/>
</dbReference>
<feature type="transmembrane region" description="Helical" evidence="2">
    <location>
        <begin position="564"/>
        <end position="586"/>
    </location>
</feature>
<gene>
    <name evidence="5" type="ORF">GCM10010334_08810</name>
</gene>
<keyword evidence="2" id="KW-0812">Transmembrane</keyword>
<keyword evidence="2" id="KW-1133">Transmembrane helix</keyword>
<evidence type="ECO:0000313" key="5">
    <source>
        <dbReference type="EMBL" id="GHC81486.1"/>
    </source>
</evidence>
<reference evidence="5" key="2">
    <citation type="submission" date="2020-09" db="EMBL/GenBank/DDBJ databases">
        <authorList>
            <person name="Sun Q."/>
            <person name="Ohkuma M."/>
        </authorList>
    </citation>
    <scope>NUCLEOTIDE SEQUENCE</scope>
    <source>
        <strain evidence="5">JCM 4637</strain>
    </source>
</reference>
<accession>A0A918WTI8</accession>
<feature type="signal peptide" evidence="3">
    <location>
        <begin position="1"/>
        <end position="23"/>
    </location>
</feature>
<feature type="chain" id="PRO_5038625133" description="DUF7927 domain-containing protein" evidence="3">
    <location>
        <begin position="24"/>
        <end position="592"/>
    </location>
</feature>
<dbReference type="Proteomes" id="UP000638353">
    <property type="component" value="Unassembled WGS sequence"/>
</dbReference>
<evidence type="ECO:0000256" key="3">
    <source>
        <dbReference type="SAM" id="SignalP"/>
    </source>
</evidence>
<protein>
    <recommendedName>
        <fullName evidence="4">DUF7927 domain-containing protein</fullName>
    </recommendedName>
</protein>
<proteinExistence type="predicted"/>
<feature type="region of interest" description="Disordered" evidence="1">
    <location>
        <begin position="508"/>
        <end position="559"/>
    </location>
</feature>
<evidence type="ECO:0000313" key="6">
    <source>
        <dbReference type="Proteomes" id="UP000638353"/>
    </source>
</evidence>